<dbReference type="PANTHER" id="PTHR16776:SF3">
    <property type="entry name" value="EXTRACELLULAR MATRIX PROTEIN 1"/>
    <property type="match status" value="1"/>
</dbReference>
<evidence type="ECO:0000256" key="3">
    <source>
        <dbReference type="ARBA" id="ARBA00022737"/>
    </source>
</evidence>
<dbReference type="Ensembl" id="ENSGACT00000016213.2">
    <property type="protein sequence ID" value="ENSGACP00000016182.2"/>
    <property type="gene ID" value="ENSGACG00000012231.2"/>
</dbReference>
<dbReference type="InParanoid" id="G3PF08"/>
<dbReference type="eggNOG" id="ENOG502RY3T">
    <property type="taxonomic scope" value="Eukaryota"/>
</dbReference>
<dbReference type="GeneTree" id="ENSGT00390000006215"/>
<dbReference type="InterPro" id="IPR006683">
    <property type="entry name" value="Thioestr_dom"/>
</dbReference>
<dbReference type="GO" id="GO:0030500">
    <property type="term" value="P:regulation of bone mineralization"/>
    <property type="evidence" value="ECO:0007669"/>
    <property type="project" value="TreeGrafter"/>
</dbReference>
<dbReference type="STRING" id="69293.ENSGACP00000016182"/>
<keyword evidence="3" id="KW-0677">Repeat</keyword>
<dbReference type="CDD" id="cd03443">
    <property type="entry name" value="PaaI_thioesterase"/>
    <property type="match status" value="1"/>
</dbReference>
<feature type="region of interest" description="Disordered" evidence="4">
    <location>
        <begin position="232"/>
        <end position="256"/>
    </location>
</feature>
<keyword evidence="2" id="KW-0964">Secreted</keyword>
<dbReference type="PANTHER" id="PTHR16776">
    <property type="entry name" value="EXTRACELLULAR MATRIX PROTEIN 1"/>
    <property type="match status" value="1"/>
</dbReference>
<evidence type="ECO:0000256" key="2">
    <source>
        <dbReference type="ARBA" id="ARBA00022525"/>
    </source>
</evidence>
<organism evidence="6 7">
    <name type="scientific">Gasterosteus aculeatus aculeatus</name>
    <name type="common">three-spined stickleback</name>
    <dbReference type="NCBI Taxonomy" id="481459"/>
    <lineage>
        <taxon>Eukaryota</taxon>
        <taxon>Metazoa</taxon>
        <taxon>Chordata</taxon>
        <taxon>Craniata</taxon>
        <taxon>Vertebrata</taxon>
        <taxon>Euteleostomi</taxon>
        <taxon>Actinopterygii</taxon>
        <taxon>Neopterygii</taxon>
        <taxon>Teleostei</taxon>
        <taxon>Neoteleostei</taxon>
        <taxon>Acanthomorphata</taxon>
        <taxon>Eupercaria</taxon>
        <taxon>Perciformes</taxon>
        <taxon>Cottioidei</taxon>
        <taxon>Gasterosteales</taxon>
        <taxon>Gasterosteidae</taxon>
        <taxon>Gasterosteus</taxon>
    </lineage>
</organism>
<evidence type="ECO:0000256" key="1">
    <source>
        <dbReference type="ARBA" id="ARBA00004613"/>
    </source>
</evidence>
<reference evidence="6 7" key="1">
    <citation type="journal article" date="2021" name="G3 (Bethesda)">
        <title>Improved contiguity of the threespine stickleback genome using long-read sequencing.</title>
        <authorList>
            <person name="Nath S."/>
            <person name="Shaw D.E."/>
            <person name="White M.A."/>
        </authorList>
    </citation>
    <scope>NUCLEOTIDE SEQUENCE [LARGE SCALE GENOMIC DNA]</scope>
    <source>
        <strain evidence="6 7">Lake Benthic</strain>
    </source>
</reference>
<feature type="domain" description="Thioesterase" evidence="5">
    <location>
        <begin position="160"/>
        <end position="232"/>
    </location>
</feature>
<reference evidence="6" key="3">
    <citation type="submission" date="2025-09" db="UniProtKB">
        <authorList>
            <consortium name="Ensembl"/>
        </authorList>
    </citation>
    <scope>IDENTIFICATION</scope>
</reference>
<evidence type="ECO:0000256" key="4">
    <source>
        <dbReference type="SAM" id="MobiDB-lite"/>
    </source>
</evidence>
<keyword evidence="7" id="KW-1185">Reference proteome</keyword>
<dbReference type="Pfam" id="PF03061">
    <property type="entry name" value="4HBT"/>
    <property type="match status" value="1"/>
</dbReference>
<dbReference type="Pfam" id="PF05782">
    <property type="entry name" value="ECM1"/>
    <property type="match status" value="2"/>
</dbReference>
<protein>
    <recommendedName>
        <fullName evidence="5">Thioesterase domain-containing protein</fullName>
    </recommendedName>
</protein>
<evidence type="ECO:0000313" key="6">
    <source>
        <dbReference type="Ensembl" id="ENSGACP00000016182.2"/>
    </source>
</evidence>
<dbReference type="InterPro" id="IPR008605">
    <property type="entry name" value="ECM1"/>
</dbReference>
<reference evidence="6" key="2">
    <citation type="submission" date="2025-08" db="UniProtKB">
        <authorList>
            <consortium name="Ensembl"/>
        </authorList>
    </citation>
    <scope>IDENTIFICATION</scope>
</reference>
<evidence type="ECO:0000259" key="5">
    <source>
        <dbReference type="Pfam" id="PF03061"/>
    </source>
</evidence>
<feature type="compositionally biased region" description="Polar residues" evidence="4">
    <location>
        <begin position="232"/>
        <end position="250"/>
    </location>
</feature>
<dbReference type="SUPFAM" id="SSF54637">
    <property type="entry name" value="Thioesterase/thiol ester dehydrase-isomerase"/>
    <property type="match status" value="1"/>
</dbReference>
<dbReference type="GO" id="GO:0007165">
    <property type="term" value="P:signal transduction"/>
    <property type="evidence" value="ECO:0007669"/>
    <property type="project" value="InterPro"/>
</dbReference>
<dbReference type="Gene3D" id="1.10.246.10">
    <property type="match status" value="3"/>
</dbReference>
<dbReference type="Gene3D" id="3.10.129.10">
    <property type="entry name" value="Hotdog Thioesterase"/>
    <property type="match status" value="1"/>
</dbReference>
<name>G3PF08_GASAC</name>
<dbReference type="AlphaFoldDB" id="G3PF08"/>
<dbReference type="GO" id="GO:0005615">
    <property type="term" value="C:extracellular space"/>
    <property type="evidence" value="ECO:0007669"/>
    <property type="project" value="InterPro"/>
</dbReference>
<dbReference type="FunCoup" id="G3PF08">
    <property type="interactions" value="794"/>
</dbReference>
<dbReference type="InterPro" id="IPR020858">
    <property type="entry name" value="Serum_albumin-like"/>
</dbReference>
<dbReference type="Proteomes" id="UP000007635">
    <property type="component" value="Chromosome XX"/>
</dbReference>
<proteinExistence type="predicted"/>
<dbReference type="SUPFAM" id="SSF48552">
    <property type="entry name" value="Serum albumin-like"/>
    <property type="match status" value="3"/>
</dbReference>
<dbReference type="InterPro" id="IPR029069">
    <property type="entry name" value="HotDog_dom_sf"/>
</dbReference>
<comment type="subcellular location">
    <subcellularLocation>
        <location evidence="1">Secreted</location>
    </subcellularLocation>
</comment>
<dbReference type="Bgee" id="ENSGACG00000012231">
    <property type="expression patterns" value="Expressed in testis and 13 other cell types or tissues"/>
</dbReference>
<sequence length="785" mass="87198">MARSLGRMCKALQRLGSVSSMQSQLGRPSSCVSFRTDSRDMLGLASGFFSKPRDFSLPNSSWGPEMMRLYEQYNSQCGEETEGGENREGPWKRLPSYNRFLKYATGGVYLSRMIHKKARLFTRNNRDQGATFEYVLFFNSEEDKCVGVFQAGHLLEGPPGHVHGGAIATMIDTVIGTHATIACGPVLTANLNINYRRPIPLGNTVLLESSVDKKEGKKVFVTCKMTSSDGSKLHTDSTATAASVGPSCTGTRLRASPPSAFPRAASVQCAGPVSSVRGTDTSGSAMGSSAALFCCTAVVLALLSSASERDEHNLEQREVTFDKIMQEMEQQHPMLQREITFAELFPNGFPDDSLVVSPPERFERINDKGRLRFGPRSFGGPPILDYEVQFPLGRPTSDNLRAICVNGDRRPSYPESYFPASGFGQQKRKASAVNKAESWFSTCCQGNQTWGTELTLCCATQAWELYIQSFCEEASSIKDRLYHCCKLSGNDELACFQNDAPNPNYEATEELPVPPLPSTGVFPFDPSTCLRTEMTLQSVQGQTRATEMKASAAPQKVDMSFPPGRPTSDTIEALCRNQKRRPLYKTNCPMGARHEHLARQAKTINRIETGFKHCCKRKQAALDCADQKWREELDKYCVDKDGGRVDFRCCLSDVSDDRYNCFQEVSPDRHYNMTSAPEELSLHKICDIPKILSKKLPAGFPLTSFVNQCCHLSEENKSACIQQKLAKVSEMCSSRRTSHQAVRRCCSTSSPESVQCFSKILMDAISKATNVSRQKKRKRCPLKRF</sequence>
<dbReference type="OMA" id="RDPQGCC"/>
<evidence type="ECO:0000313" key="7">
    <source>
        <dbReference type="Proteomes" id="UP000007635"/>
    </source>
</evidence>
<accession>G3PF08</accession>